<dbReference type="Proteomes" id="UP001152798">
    <property type="component" value="Chromosome 5"/>
</dbReference>
<evidence type="ECO:0000313" key="2">
    <source>
        <dbReference type="Proteomes" id="UP001152798"/>
    </source>
</evidence>
<name>A0A9P0HHN5_NEZVI</name>
<evidence type="ECO:0000313" key="1">
    <source>
        <dbReference type="EMBL" id="CAH1401721.1"/>
    </source>
</evidence>
<reference evidence="1" key="1">
    <citation type="submission" date="2022-01" db="EMBL/GenBank/DDBJ databases">
        <authorList>
            <person name="King R."/>
        </authorList>
    </citation>
    <scope>NUCLEOTIDE SEQUENCE</scope>
</reference>
<keyword evidence="2" id="KW-1185">Reference proteome</keyword>
<proteinExistence type="predicted"/>
<dbReference type="AlphaFoldDB" id="A0A9P0HHN5"/>
<protein>
    <submittedName>
        <fullName evidence="1">Uncharacterized protein</fullName>
    </submittedName>
</protein>
<sequence>MQLPGKLTLSLGAGEESLGSRPTIGGKRLLLILHVLDNLTPVPRTIDRIQCTRTTAPRAEEQLKDSLSLLLSGGGAVTSGAAVIIQPVEPNWVILGHVALRLPRTGAQSILAPWVSDIDLASLPGRSKAAAMLDPRANVTVPSPPPSEPRSADGRLRANAVLNLGRKLNKHQVPSRN</sequence>
<organism evidence="1 2">
    <name type="scientific">Nezara viridula</name>
    <name type="common">Southern green stink bug</name>
    <name type="synonym">Cimex viridulus</name>
    <dbReference type="NCBI Taxonomy" id="85310"/>
    <lineage>
        <taxon>Eukaryota</taxon>
        <taxon>Metazoa</taxon>
        <taxon>Ecdysozoa</taxon>
        <taxon>Arthropoda</taxon>
        <taxon>Hexapoda</taxon>
        <taxon>Insecta</taxon>
        <taxon>Pterygota</taxon>
        <taxon>Neoptera</taxon>
        <taxon>Paraneoptera</taxon>
        <taxon>Hemiptera</taxon>
        <taxon>Heteroptera</taxon>
        <taxon>Panheteroptera</taxon>
        <taxon>Pentatomomorpha</taxon>
        <taxon>Pentatomoidea</taxon>
        <taxon>Pentatomidae</taxon>
        <taxon>Pentatominae</taxon>
        <taxon>Nezara</taxon>
    </lineage>
</organism>
<dbReference type="EMBL" id="OV725081">
    <property type="protein sequence ID" value="CAH1401721.1"/>
    <property type="molecule type" value="Genomic_DNA"/>
</dbReference>
<accession>A0A9P0HHN5</accession>
<gene>
    <name evidence="1" type="ORF">NEZAVI_LOCUS10685</name>
</gene>